<evidence type="ECO:0000313" key="4">
    <source>
        <dbReference type="EMBL" id="GCA63985.1"/>
    </source>
</evidence>
<protein>
    <submittedName>
        <fullName evidence="4">Glutathione peroxidase</fullName>
    </submittedName>
</protein>
<evidence type="ECO:0000256" key="2">
    <source>
        <dbReference type="ARBA" id="ARBA00022559"/>
    </source>
</evidence>
<dbReference type="AlphaFoldDB" id="A0A391NRQ2"/>
<reference evidence="4 5" key="1">
    <citation type="journal article" date="2018" name="PLoS ONE">
        <title>The draft genome of Kipferlia bialata reveals reductive genome evolution in fornicate parasites.</title>
        <authorList>
            <person name="Tanifuji G."/>
            <person name="Takabayashi S."/>
            <person name="Kume K."/>
            <person name="Takagi M."/>
            <person name="Nakayama T."/>
            <person name="Kamikawa R."/>
            <person name="Inagaki Y."/>
            <person name="Hashimoto T."/>
        </authorList>
    </citation>
    <scope>NUCLEOTIDE SEQUENCE [LARGE SCALE GENOMIC DNA]</scope>
    <source>
        <strain evidence="4">NY0173</strain>
    </source>
</reference>
<keyword evidence="5" id="KW-1185">Reference proteome</keyword>
<dbReference type="PROSITE" id="PS00763">
    <property type="entry name" value="GLUTATHIONE_PEROXID_2"/>
    <property type="match status" value="1"/>
</dbReference>
<dbReference type="InterPro" id="IPR036249">
    <property type="entry name" value="Thioredoxin-like_sf"/>
</dbReference>
<dbReference type="InterPro" id="IPR029760">
    <property type="entry name" value="GPX_CS"/>
</dbReference>
<proteinExistence type="inferred from homology"/>
<evidence type="ECO:0000256" key="3">
    <source>
        <dbReference type="ARBA" id="ARBA00023002"/>
    </source>
</evidence>
<keyword evidence="2 4" id="KW-0575">Peroxidase</keyword>
<dbReference type="OrthoDB" id="446890at2759"/>
<dbReference type="GO" id="GO:0004601">
    <property type="term" value="F:peroxidase activity"/>
    <property type="evidence" value="ECO:0007669"/>
    <property type="project" value="UniProtKB-KW"/>
</dbReference>
<feature type="non-terminal residue" evidence="4">
    <location>
        <position position="70"/>
    </location>
</feature>
<sequence length="70" mass="7993">MRLKNIFDFTVKNSKGEDLDLAQYRGHPVLVLNTASKCRFTPQLEGLQLLHETYPTLIILGFPCNQFGIQ</sequence>
<evidence type="ECO:0000256" key="1">
    <source>
        <dbReference type="ARBA" id="ARBA00006926"/>
    </source>
</evidence>
<evidence type="ECO:0000313" key="5">
    <source>
        <dbReference type="Proteomes" id="UP000265618"/>
    </source>
</evidence>
<dbReference type="InterPro" id="IPR000889">
    <property type="entry name" value="Glutathione_peroxidase"/>
</dbReference>
<dbReference type="Proteomes" id="UP000265618">
    <property type="component" value="Unassembled WGS sequence"/>
</dbReference>
<gene>
    <name evidence="4" type="ORF">KIPB_012776</name>
</gene>
<dbReference type="PANTHER" id="PTHR11592:SF78">
    <property type="entry name" value="GLUTATHIONE PEROXIDASE"/>
    <property type="match status" value="1"/>
</dbReference>
<dbReference type="Pfam" id="PF00255">
    <property type="entry name" value="GSHPx"/>
    <property type="match status" value="1"/>
</dbReference>
<dbReference type="PANTHER" id="PTHR11592">
    <property type="entry name" value="GLUTATHIONE PEROXIDASE"/>
    <property type="match status" value="1"/>
</dbReference>
<comment type="caution">
    <text evidence="4">The sequence shown here is derived from an EMBL/GenBank/DDBJ whole genome shotgun (WGS) entry which is preliminary data.</text>
</comment>
<keyword evidence="3" id="KW-0560">Oxidoreductase</keyword>
<organism evidence="4 5">
    <name type="scientific">Kipferlia bialata</name>
    <dbReference type="NCBI Taxonomy" id="797122"/>
    <lineage>
        <taxon>Eukaryota</taxon>
        <taxon>Metamonada</taxon>
        <taxon>Carpediemonas-like organisms</taxon>
        <taxon>Kipferlia</taxon>
    </lineage>
</organism>
<dbReference type="GO" id="GO:0034599">
    <property type="term" value="P:cellular response to oxidative stress"/>
    <property type="evidence" value="ECO:0007669"/>
    <property type="project" value="TreeGrafter"/>
</dbReference>
<dbReference type="SUPFAM" id="SSF52833">
    <property type="entry name" value="Thioredoxin-like"/>
    <property type="match status" value="1"/>
</dbReference>
<name>A0A391NRQ2_9EUKA</name>
<dbReference type="PROSITE" id="PS51355">
    <property type="entry name" value="GLUTATHIONE_PEROXID_3"/>
    <property type="match status" value="1"/>
</dbReference>
<accession>A0A391NRQ2</accession>
<dbReference type="EMBL" id="BDIP01005775">
    <property type="protein sequence ID" value="GCA63985.1"/>
    <property type="molecule type" value="Genomic_DNA"/>
</dbReference>
<dbReference type="Gene3D" id="3.40.30.10">
    <property type="entry name" value="Glutaredoxin"/>
    <property type="match status" value="1"/>
</dbReference>
<comment type="similarity">
    <text evidence="1">Belongs to the glutathione peroxidase family.</text>
</comment>